<proteinExistence type="predicted"/>
<reference evidence="1 2" key="1">
    <citation type="submission" date="2018-12" db="EMBL/GenBank/DDBJ databases">
        <title>Complete genome sequencing of Tabrizicola sp. K13M18.</title>
        <authorList>
            <person name="Bae J.-W."/>
        </authorList>
    </citation>
    <scope>NUCLEOTIDE SEQUENCE [LARGE SCALE GENOMIC DNA]</scope>
    <source>
        <strain evidence="1 2">K13M18</strain>
    </source>
</reference>
<dbReference type="Pfam" id="PF12692">
    <property type="entry name" value="Methyltransf_17"/>
    <property type="match status" value="1"/>
</dbReference>
<dbReference type="RefSeq" id="WP_125326178.1">
    <property type="nucleotide sequence ID" value="NZ_CP034328.1"/>
</dbReference>
<gene>
    <name evidence="1" type="ORF">EI545_14765</name>
</gene>
<accession>A0A3S8U8T4</accession>
<evidence type="ECO:0008006" key="3">
    <source>
        <dbReference type="Google" id="ProtNLM"/>
    </source>
</evidence>
<dbReference type="OrthoDB" id="7348097at2"/>
<name>A0A3S8U8T4_9RHOB</name>
<keyword evidence="2" id="KW-1185">Reference proteome</keyword>
<protein>
    <recommendedName>
        <fullName evidence="3">S-adenosyl-L-methionine methyltransferase</fullName>
    </recommendedName>
</protein>
<evidence type="ECO:0000313" key="2">
    <source>
        <dbReference type="Proteomes" id="UP000282002"/>
    </source>
</evidence>
<dbReference type="InterPro" id="IPR025690">
    <property type="entry name" value="Methyltransf_put"/>
</dbReference>
<dbReference type="Proteomes" id="UP000282002">
    <property type="component" value="Chromosome"/>
</dbReference>
<dbReference type="Gene3D" id="3.40.50.150">
    <property type="entry name" value="Vaccinia Virus protein VP39"/>
    <property type="match status" value="1"/>
</dbReference>
<dbReference type="KEGG" id="taw:EI545_14765"/>
<evidence type="ECO:0000313" key="1">
    <source>
        <dbReference type="EMBL" id="AZL59983.1"/>
    </source>
</evidence>
<dbReference type="InterPro" id="IPR029063">
    <property type="entry name" value="SAM-dependent_MTases_sf"/>
</dbReference>
<dbReference type="SUPFAM" id="SSF53335">
    <property type="entry name" value="S-adenosyl-L-methionine-dependent methyltransferases"/>
    <property type="match status" value="1"/>
</dbReference>
<dbReference type="EMBL" id="CP034328">
    <property type="protein sequence ID" value="AZL59983.1"/>
    <property type="molecule type" value="Genomic_DNA"/>
</dbReference>
<dbReference type="AlphaFoldDB" id="A0A3S8U8T4"/>
<organism evidence="1 2">
    <name type="scientific">Tabrizicola piscis</name>
    <dbReference type="NCBI Taxonomy" id="2494374"/>
    <lineage>
        <taxon>Bacteria</taxon>
        <taxon>Pseudomonadati</taxon>
        <taxon>Pseudomonadota</taxon>
        <taxon>Alphaproteobacteria</taxon>
        <taxon>Rhodobacterales</taxon>
        <taxon>Paracoccaceae</taxon>
        <taxon>Tabrizicola</taxon>
    </lineage>
</organism>
<sequence length="162" mass="17818">MSRLDSFIRRLTAQRDTLDHIARDLDLPEGAVLEIGLGNGRTYSHLRELFGDRRIVAFDRALGAHKESTPDAENLVLGEIAETAARFAGRDAALVHVDIGTGYDDRDAETLRWLPGLVVRLAGPGGIVLSGLPLERDELQPLPLPASVNPGRLYLYRRRSGQ</sequence>